<evidence type="ECO:0000256" key="5">
    <source>
        <dbReference type="ARBA" id="ARBA00022448"/>
    </source>
</evidence>
<dbReference type="PANTHER" id="PTHR37531:SF1">
    <property type="entry name" value="HEME EXPORTER PROTEIN D"/>
    <property type="match status" value="1"/>
</dbReference>
<sequence length="72" mass="8344">MKPAFDSWAAFFAMGGYAFYVWLAVAATLLSLLGLWLDTLRQHKQLLADIQRRQAREQRIRQHAAHSQEKSQ</sequence>
<dbReference type="AlphaFoldDB" id="A0A2G4U606"/>
<dbReference type="GeneID" id="89597615"/>
<evidence type="ECO:0000313" key="14">
    <source>
        <dbReference type="Proteomes" id="UP000229378"/>
    </source>
</evidence>
<evidence type="ECO:0000256" key="11">
    <source>
        <dbReference type="ARBA" id="ARBA00023136"/>
    </source>
</evidence>
<evidence type="ECO:0000256" key="7">
    <source>
        <dbReference type="ARBA" id="ARBA00022519"/>
    </source>
</evidence>
<dbReference type="GO" id="GO:0015886">
    <property type="term" value="P:heme transport"/>
    <property type="evidence" value="ECO:0007669"/>
    <property type="project" value="InterPro"/>
</dbReference>
<organism evidence="13 14">
    <name type="scientific">Yersinia bercovieri</name>
    <dbReference type="NCBI Taxonomy" id="634"/>
    <lineage>
        <taxon>Bacteria</taxon>
        <taxon>Pseudomonadati</taxon>
        <taxon>Pseudomonadota</taxon>
        <taxon>Gammaproteobacteria</taxon>
        <taxon>Enterobacterales</taxon>
        <taxon>Yersiniaceae</taxon>
        <taxon>Yersinia</taxon>
    </lineage>
</organism>
<feature type="transmembrane region" description="Helical" evidence="12">
    <location>
        <begin position="17"/>
        <end position="37"/>
    </location>
</feature>
<keyword evidence="5 12" id="KW-0813">Transport</keyword>
<evidence type="ECO:0000256" key="1">
    <source>
        <dbReference type="ARBA" id="ARBA00002442"/>
    </source>
</evidence>
<dbReference type="NCBIfam" id="TIGR03141">
    <property type="entry name" value="cytochro_ccmD"/>
    <property type="match status" value="1"/>
</dbReference>
<evidence type="ECO:0000256" key="6">
    <source>
        <dbReference type="ARBA" id="ARBA00022475"/>
    </source>
</evidence>
<evidence type="ECO:0000256" key="9">
    <source>
        <dbReference type="ARBA" id="ARBA00022748"/>
    </source>
</evidence>
<dbReference type="GO" id="GO:0017004">
    <property type="term" value="P:cytochrome complex assembly"/>
    <property type="evidence" value="ECO:0007669"/>
    <property type="project" value="UniProtKB-KW"/>
</dbReference>
<dbReference type="GO" id="GO:0005886">
    <property type="term" value="C:plasma membrane"/>
    <property type="evidence" value="ECO:0007669"/>
    <property type="project" value="UniProtKB-SubCell"/>
</dbReference>
<dbReference type="Proteomes" id="UP000229378">
    <property type="component" value="Unassembled WGS sequence"/>
</dbReference>
<keyword evidence="9 12" id="KW-0201">Cytochrome c-type biogenesis</keyword>
<dbReference type="EMBL" id="PEHN01000003">
    <property type="protein sequence ID" value="PHZ28664.1"/>
    <property type="molecule type" value="Genomic_DNA"/>
</dbReference>
<protein>
    <recommendedName>
        <fullName evidence="4 12">Heme exporter protein D</fullName>
    </recommendedName>
</protein>
<comment type="similarity">
    <text evidence="3 12">Belongs to the CcmD/CycX/HelD family.</text>
</comment>
<dbReference type="InterPro" id="IPR052075">
    <property type="entry name" value="Heme_exporter_D"/>
</dbReference>
<evidence type="ECO:0000256" key="12">
    <source>
        <dbReference type="RuleBase" id="RU363101"/>
    </source>
</evidence>
<evidence type="ECO:0000256" key="10">
    <source>
        <dbReference type="ARBA" id="ARBA00022989"/>
    </source>
</evidence>
<evidence type="ECO:0000256" key="3">
    <source>
        <dbReference type="ARBA" id="ARBA00008741"/>
    </source>
</evidence>
<dbReference type="InterPro" id="IPR007078">
    <property type="entry name" value="Haem_export_protD_CcmD"/>
</dbReference>
<keyword evidence="11 12" id="KW-0472">Membrane</keyword>
<keyword evidence="8 12" id="KW-0812">Transmembrane</keyword>
<comment type="subcellular location">
    <subcellularLocation>
        <location evidence="2 12">Cell inner membrane</location>
        <topology evidence="2 12">Single-pass membrane protein</topology>
    </subcellularLocation>
</comment>
<proteinExistence type="inferred from homology"/>
<name>A0A2G4U606_YERBE</name>
<accession>A0A2G4U606</accession>
<evidence type="ECO:0000256" key="4">
    <source>
        <dbReference type="ARBA" id="ARBA00016461"/>
    </source>
</evidence>
<comment type="function">
    <text evidence="1 12">Required for the export of heme to the periplasm for the biogenesis of c-type cytochromes.</text>
</comment>
<evidence type="ECO:0000256" key="8">
    <source>
        <dbReference type="ARBA" id="ARBA00022692"/>
    </source>
</evidence>
<keyword evidence="7 12" id="KW-0997">Cell inner membrane</keyword>
<dbReference type="Pfam" id="PF04995">
    <property type="entry name" value="CcmD"/>
    <property type="match status" value="1"/>
</dbReference>
<comment type="caution">
    <text evidence="13">The sequence shown here is derived from an EMBL/GenBank/DDBJ whole genome shotgun (WGS) entry which is preliminary data.</text>
</comment>
<gene>
    <name evidence="13" type="primary">ccmD</name>
    <name evidence="13" type="ORF">CS533_05085</name>
</gene>
<dbReference type="RefSeq" id="WP_032898126.1">
    <property type="nucleotide sequence ID" value="NZ_CABHPT010000042.1"/>
</dbReference>
<dbReference type="GO" id="GO:1903607">
    <property type="term" value="P:cytochrome c biosynthetic process"/>
    <property type="evidence" value="ECO:0007669"/>
    <property type="project" value="TreeGrafter"/>
</dbReference>
<evidence type="ECO:0000313" key="13">
    <source>
        <dbReference type="EMBL" id="PHZ28664.1"/>
    </source>
</evidence>
<dbReference type="PANTHER" id="PTHR37531">
    <property type="entry name" value="HEME EXPORTER PROTEIN D"/>
    <property type="match status" value="1"/>
</dbReference>
<evidence type="ECO:0000256" key="2">
    <source>
        <dbReference type="ARBA" id="ARBA00004377"/>
    </source>
</evidence>
<reference evidence="13 14" key="1">
    <citation type="submission" date="2017-10" db="EMBL/GenBank/DDBJ databases">
        <authorList>
            <person name="Banno H."/>
            <person name="Chua N.-H."/>
        </authorList>
    </citation>
    <scope>NUCLEOTIDE SEQUENCE [LARGE SCALE GENOMIC DNA]</scope>
    <source>
        <strain evidence="13 14">SCPM-O-B-7607</strain>
    </source>
</reference>
<keyword evidence="10 12" id="KW-1133">Transmembrane helix</keyword>
<keyword evidence="6 12" id="KW-1003">Cell membrane</keyword>